<evidence type="ECO:0000313" key="3">
    <source>
        <dbReference type="EMBL" id="KAJ1723675.1"/>
    </source>
</evidence>
<dbReference type="InterPro" id="IPR002347">
    <property type="entry name" value="SDR_fam"/>
</dbReference>
<dbReference type="SUPFAM" id="SSF51735">
    <property type="entry name" value="NAD(P)-binding Rossmann-fold domains"/>
    <property type="match status" value="1"/>
</dbReference>
<protein>
    <recommendedName>
        <fullName evidence="5">NAD(P)-binding protein</fullName>
    </recommendedName>
</protein>
<dbReference type="Proteomes" id="UP001149813">
    <property type="component" value="Unassembled WGS sequence"/>
</dbReference>
<gene>
    <name evidence="3" type="ORF">LPJ53_002007</name>
</gene>
<dbReference type="PANTHER" id="PTHR24320">
    <property type="entry name" value="RETINOL DEHYDROGENASE"/>
    <property type="match status" value="1"/>
</dbReference>
<comment type="similarity">
    <text evidence="1">Belongs to the short-chain dehydrogenases/reductases (SDR) family.</text>
</comment>
<dbReference type="InterPro" id="IPR036291">
    <property type="entry name" value="NAD(P)-bd_dom_sf"/>
</dbReference>
<dbReference type="Gene3D" id="3.40.50.720">
    <property type="entry name" value="NAD(P)-binding Rossmann-like Domain"/>
    <property type="match status" value="1"/>
</dbReference>
<dbReference type="PANTHER" id="PTHR24320:SF148">
    <property type="entry name" value="NAD(P)-BINDING ROSSMANN-FOLD SUPERFAMILY PROTEIN"/>
    <property type="match status" value="1"/>
</dbReference>
<reference evidence="3" key="1">
    <citation type="submission" date="2022-07" db="EMBL/GenBank/DDBJ databases">
        <title>Phylogenomic reconstructions and comparative analyses of Kickxellomycotina fungi.</title>
        <authorList>
            <person name="Reynolds N.K."/>
            <person name="Stajich J.E."/>
            <person name="Barry K."/>
            <person name="Grigoriev I.V."/>
            <person name="Crous P."/>
            <person name="Smith M.E."/>
        </authorList>
    </citation>
    <scope>NUCLEOTIDE SEQUENCE</scope>
    <source>
        <strain evidence="3">NBRC 32514</strain>
    </source>
</reference>
<name>A0A9W7Y567_9FUNG</name>
<dbReference type="Pfam" id="PF00106">
    <property type="entry name" value="adh_short"/>
    <property type="match status" value="1"/>
</dbReference>
<evidence type="ECO:0000256" key="2">
    <source>
        <dbReference type="ARBA" id="ARBA00023002"/>
    </source>
</evidence>
<organism evidence="3 4">
    <name type="scientific">Coemansia erecta</name>
    <dbReference type="NCBI Taxonomy" id="147472"/>
    <lineage>
        <taxon>Eukaryota</taxon>
        <taxon>Fungi</taxon>
        <taxon>Fungi incertae sedis</taxon>
        <taxon>Zoopagomycota</taxon>
        <taxon>Kickxellomycotina</taxon>
        <taxon>Kickxellomycetes</taxon>
        <taxon>Kickxellales</taxon>
        <taxon>Kickxellaceae</taxon>
        <taxon>Coemansia</taxon>
    </lineage>
</organism>
<dbReference type="GO" id="GO:0016491">
    <property type="term" value="F:oxidoreductase activity"/>
    <property type="evidence" value="ECO:0007669"/>
    <property type="project" value="UniProtKB-KW"/>
</dbReference>
<evidence type="ECO:0000256" key="1">
    <source>
        <dbReference type="ARBA" id="ARBA00006484"/>
    </source>
</evidence>
<dbReference type="OrthoDB" id="191139at2759"/>
<keyword evidence="4" id="KW-1185">Reference proteome</keyword>
<dbReference type="AlphaFoldDB" id="A0A9W7Y567"/>
<keyword evidence="2" id="KW-0560">Oxidoreductase</keyword>
<evidence type="ECO:0000313" key="4">
    <source>
        <dbReference type="Proteomes" id="UP001149813"/>
    </source>
</evidence>
<dbReference type="EMBL" id="JANBOJ010000057">
    <property type="protein sequence ID" value="KAJ1723675.1"/>
    <property type="molecule type" value="Genomic_DNA"/>
</dbReference>
<proteinExistence type="inferred from homology"/>
<comment type="caution">
    <text evidence="3">The sequence shown here is derived from an EMBL/GenBank/DDBJ whole genome shotgun (WGS) entry which is preliminary data.</text>
</comment>
<evidence type="ECO:0008006" key="5">
    <source>
        <dbReference type="Google" id="ProtNLM"/>
    </source>
</evidence>
<accession>A0A9W7Y567</accession>
<sequence length="350" mass="36967">MGLASGANSVQKALVGTSSSRTRAVQILGSGLVLATEIGYAIASKFDPSVPSPTSRIDRLVMDARQSTGDGAKVAIVTGANSGIGLETAKALGRAGFHTILACRNLESGSEAAAKLARQTGLEDRFEVMELDLASLASVRAFTEKFKAGDRALDLLVCNAGVMACPLAKTADNIEMQFGTNHIGHFALTQGLVGQLQRAEAPRVVVVSSMGAFMTPAIVYDKIEDDAQYDRSDNYAISKLANMTFGATLARKHPEIKVVVVHPGSIASGLTRHVNGGLRVVRKIEGAVLLDAVAGAVTSVYAALSPDIEGSGVFYNRGLQMDMHPMAKDEAEQDKLWEYSEKLVSESAKK</sequence>
<dbReference type="PRINTS" id="PR00081">
    <property type="entry name" value="GDHRDH"/>
</dbReference>